<comment type="caution">
    <text evidence="2">The sequence shown here is derived from an EMBL/GenBank/DDBJ whole genome shotgun (WGS) entry which is preliminary data.</text>
</comment>
<dbReference type="InterPro" id="IPR036465">
    <property type="entry name" value="vWFA_dom_sf"/>
</dbReference>
<dbReference type="Proteomes" id="UP000094936">
    <property type="component" value="Unassembled WGS sequence"/>
</dbReference>
<organism evidence="2 3">
    <name type="scientific">Veronia pacifica</name>
    <dbReference type="NCBI Taxonomy" id="1080227"/>
    <lineage>
        <taxon>Bacteria</taxon>
        <taxon>Pseudomonadati</taxon>
        <taxon>Pseudomonadota</taxon>
        <taxon>Gammaproteobacteria</taxon>
        <taxon>Vibrionales</taxon>
        <taxon>Vibrionaceae</taxon>
        <taxon>Veronia</taxon>
    </lineage>
</organism>
<proteinExistence type="predicted"/>
<sequence>MNAVNTYRKVSPRRQRGAAAVSMAISLVAMIGAVFFAIEATRYIQTQSRLGDAAEAAAFALSSADNQPREQALAREYIRQYLPDETSIPTLNIERKTVKYEEQTKRGREEREYLQHKVTVTSQHASWFYSGLIPSFDRSQSLTNQALARRYPEYLAGKPIDIVFVTDHSGSMNDYGKLRTLKQAVGMIRDIILNNEDAAIDSRMAYVPFSFRTIEERNGERLCQTHVKYNHSYNSADWFRLSSMRKWKVNYCAKTRQNCDGVSWQDAREAVRYGKYLDPDDRWTIYPMPDPKSVINYRSTVSNWYSTSPKNLALNANKSYLFSEYSCAGRRFHTIPLTGDQDKFQFDSFQAYGGTAAYQGLIRGAQILKEGKPHSSASPEEKAAYRAKHKMILVLSDGEESNDSKVFENLVNNGLCAKIREDINEDSETDLFIGVIGIGFQATRNNAFINCADEVKDVKRLKDLSKIIEELIRSGVSQQGTSRLHYRYLDDKRS</sequence>
<dbReference type="OrthoDB" id="5670502at2"/>
<keyword evidence="3" id="KW-1185">Reference proteome</keyword>
<dbReference type="EMBL" id="LYBM01000001">
    <property type="protein sequence ID" value="ODA36074.1"/>
    <property type="molecule type" value="Genomic_DNA"/>
</dbReference>
<evidence type="ECO:0000313" key="3">
    <source>
        <dbReference type="Proteomes" id="UP000094936"/>
    </source>
</evidence>
<evidence type="ECO:0000313" key="2">
    <source>
        <dbReference type="EMBL" id="ODA36074.1"/>
    </source>
</evidence>
<keyword evidence="1" id="KW-1133">Transmembrane helix</keyword>
<gene>
    <name evidence="2" type="ORF">A8L45_00260</name>
</gene>
<dbReference type="SUPFAM" id="SSF53300">
    <property type="entry name" value="vWA-like"/>
    <property type="match status" value="1"/>
</dbReference>
<dbReference type="RefSeq" id="WP_068898008.1">
    <property type="nucleotide sequence ID" value="NZ_JBHUIF010000002.1"/>
</dbReference>
<keyword evidence="1" id="KW-0812">Transmembrane</keyword>
<dbReference type="Gene3D" id="3.40.50.410">
    <property type="entry name" value="von Willebrand factor, type A domain"/>
    <property type="match status" value="2"/>
</dbReference>
<accession>A0A1C3ES70</accession>
<keyword evidence="1" id="KW-0472">Membrane</keyword>
<feature type="transmembrane region" description="Helical" evidence="1">
    <location>
        <begin position="18"/>
        <end position="38"/>
    </location>
</feature>
<dbReference type="STRING" id="1080227.A8L45_00260"/>
<name>A0A1C3ES70_9GAMM</name>
<reference evidence="2 3" key="1">
    <citation type="submission" date="2016-05" db="EMBL/GenBank/DDBJ databases">
        <title>Genomic Taxonomy of the Vibrionaceae.</title>
        <authorList>
            <person name="Gomez-Gil B."/>
            <person name="Enciso-Ibarra J."/>
        </authorList>
    </citation>
    <scope>NUCLEOTIDE SEQUENCE [LARGE SCALE GENOMIC DNA]</scope>
    <source>
        <strain evidence="2 3">CAIM 1920</strain>
    </source>
</reference>
<evidence type="ECO:0000256" key="1">
    <source>
        <dbReference type="SAM" id="Phobius"/>
    </source>
</evidence>
<dbReference type="AlphaFoldDB" id="A0A1C3ES70"/>
<evidence type="ECO:0008006" key="4">
    <source>
        <dbReference type="Google" id="ProtNLM"/>
    </source>
</evidence>
<protein>
    <recommendedName>
        <fullName evidence="4">Pilus assembly protein TadG</fullName>
    </recommendedName>
</protein>